<dbReference type="PANTHER" id="PTHR45947:SF3">
    <property type="entry name" value="SULFOQUINOVOSYL TRANSFERASE SQD2"/>
    <property type="match status" value="1"/>
</dbReference>
<dbReference type="SUPFAM" id="SSF53756">
    <property type="entry name" value="UDP-Glycosyltransferase/glycogen phosphorylase"/>
    <property type="match status" value="1"/>
</dbReference>
<dbReference type="AlphaFoldDB" id="A0A1F7YZ07"/>
<dbReference type="Proteomes" id="UP000178870">
    <property type="component" value="Unassembled WGS sequence"/>
</dbReference>
<dbReference type="InterPro" id="IPR001296">
    <property type="entry name" value="Glyco_trans_1"/>
</dbReference>
<evidence type="ECO:0000259" key="1">
    <source>
        <dbReference type="Pfam" id="PF00534"/>
    </source>
</evidence>
<sequence length="366" mass="42133">MRIALVHDYLNEFGGAERVLLALSEIYPKAPIYTIYFKKDSPCGKEFKDKKIIQSWFSYLPFADKLISPLRFLVPLVWNSFNFSKYDLVITSASWAVTKGMKGAKKEICYLHTPPRYLWGYDTSRDWQSLWFAGAVKIYALVVNHFMRMYDFTQAQKVTYFIANSKNVGRRIEKFYRRKDYAVVYPPIESPHATSYMLHSTHYLTGGRMVRTKNFDLIIKACKKADVKLKIFGSGVEEKNLRKIASNKVEFLGRVSDDELANLYTNANAFIVAQKDEDFGMTPLEAASYGTPTIAFRAEGYLESVVEGKTGLFFNELTTEAIAKAIKKSEKIKWNKDVIRNHAKKFSKERFENEVRSIIQKYAGTS</sequence>
<feature type="domain" description="Glycosyl transferase family 1" evidence="1">
    <location>
        <begin position="205"/>
        <end position="343"/>
    </location>
</feature>
<comment type="caution">
    <text evidence="2">The sequence shown here is derived from an EMBL/GenBank/DDBJ whole genome shotgun (WGS) entry which is preliminary data.</text>
</comment>
<dbReference type="Pfam" id="PF00534">
    <property type="entry name" value="Glycos_transf_1"/>
    <property type="match status" value="1"/>
</dbReference>
<dbReference type="GO" id="GO:0016757">
    <property type="term" value="F:glycosyltransferase activity"/>
    <property type="evidence" value="ECO:0007669"/>
    <property type="project" value="InterPro"/>
</dbReference>
<evidence type="ECO:0000313" key="2">
    <source>
        <dbReference type="EMBL" id="OGM32460.1"/>
    </source>
</evidence>
<dbReference type="Gene3D" id="3.40.50.2000">
    <property type="entry name" value="Glycogen Phosphorylase B"/>
    <property type="match status" value="1"/>
</dbReference>
<organism evidence="2 3">
    <name type="scientific">Candidatus Woesebacteria bacterium RIFCSPHIGHO2_01_FULL_44_21</name>
    <dbReference type="NCBI Taxonomy" id="1802503"/>
    <lineage>
        <taxon>Bacteria</taxon>
        <taxon>Candidatus Woeseibacteriota</taxon>
    </lineage>
</organism>
<gene>
    <name evidence="2" type="ORF">A2803_03245</name>
</gene>
<reference evidence="2 3" key="1">
    <citation type="journal article" date="2016" name="Nat. Commun.">
        <title>Thousands of microbial genomes shed light on interconnected biogeochemical processes in an aquifer system.</title>
        <authorList>
            <person name="Anantharaman K."/>
            <person name="Brown C.T."/>
            <person name="Hug L.A."/>
            <person name="Sharon I."/>
            <person name="Castelle C.J."/>
            <person name="Probst A.J."/>
            <person name="Thomas B.C."/>
            <person name="Singh A."/>
            <person name="Wilkins M.J."/>
            <person name="Karaoz U."/>
            <person name="Brodie E.L."/>
            <person name="Williams K.H."/>
            <person name="Hubbard S.S."/>
            <person name="Banfield J.F."/>
        </authorList>
    </citation>
    <scope>NUCLEOTIDE SEQUENCE [LARGE SCALE GENOMIC DNA]</scope>
</reference>
<proteinExistence type="predicted"/>
<protein>
    <recommendedName>
        <fullName evidence="1">Glycosyl transferase family 1 domain-containing protein</fullName>
    </recommendedName>
</protein>
<dbReference type="PANTHER" id="PTHR45947">
    <property type="entry name" value="SULFOQUINOVOSYL TRANSFERASE SQD2"/>
    <property type="match status" value="1"/>
</dbReference>
<dbReference type="EMBL" id="MGGP01000014">
    <property type="protein sequence ID" value="OGM32460.1"/>
    <property type="molecule type" value="Genomic_DNA"/>
</dbReference>
<evidence type="ECO:0000313" key="3">
    <source>
        <dbReference type="Proteomes" id="UP000178870"/>
    </source>
</evidence>
<name>A0A1F7YZ07_9BACT</name>
<accession>A0A1F7YZ07</accession>
<dbReference type="InterPro" id="IPR050194">
    <property type="entry name" value="Glycosyltransferase_grp1"/>
</dbReference>